<dbReference type="Proteomes" id="UP000244005">
    <property type="component" value="Unassembled WGS sequence"/>
</dbReference>
<evidence type="ECO:0000313" key="3">
    <source>
        <dbReference type="EMBL" id="PTQ31527.1"/>
    </source>
</evidence>
<dbReference type="PANTHER" id="PTHR35124:SF4">
    <property type="entry name" value="CALCINEURIN-LIKE PHOSPHOESTERASE DOMAIN-CONTAINING PROTEIN"/>
    <property type="match status" value="1"/>
</dbReference>
<evidence type="ECO:0000256" key="1">
    <source>
        <dbReference type="SAM" id="MobiDB-lite"/>
    </source>
</evidence>
<accession>A0A2R6WCH3</accession>
<sequence>MAPHCHRLSSPPSDGFSILGLTLGSSGSPRAREKALLARPGGAWKALHGGNKCFFNQIIVLLVVFAILTTVLVILNSFGTLLAWQQCISTRLTDTLSRDEIQAFPDILDLHKLEIYDNYARDSTVPAPAPAPAALPTVSRSSRQKLGKETPAIDFSALKESWFLNQLNATKRCKQVPTADVYVFGLDRPSAEGVVRLPVDEDHEIFLVSYDQNAVRRCSGGDYFEIDLDGAEWKSRPPIKDMGDGGYGLKLRVDGRFAGTYSFKVVLLFGGFSGLYRAPQKFAVFKLILNVTMEFFVPEADATFQLGEATARDSLPLCSPADLETYPWQGRWTRNRANESCAADRHGRWRCLDPEEPCEEPYCQGPVGSLESNGWAYSAHCHFRIFTRDESWRCLGGKHILFWGDSNHPDTSRNVVNFLLGGNSSNLPRIYDANFSNPQDREQQVRFSVVFNGHVVMKFNNMGLSVLGNESYRDAIRWMLSPESGNHIPDAIILNSGIHDGIWWKDLREYARAARDASQFWASVWRNTSDDASRRPKVVYRTTIAPAGLSRNMPANPQKMEVLNAIIVENMVAAFGRHNLRIVDAFDMTFPFHYDNFYSDGGHYGRIPNPNSWWPGGHMYFVDVMLAHILLNAICPL</sequence>
<protein>
    <submittedName>
        <fullName evidence="3">Uncharacterized protein</fullName>
    </submittedName>
</protein>
<keyword evidence="2" id="KW-0472">Membrane</keyword>
<feature type="transmembrane region" description="Helical" evidence="2">
    <location>
        <begin position="58"/>
        <end position="84"/>
    </location>
</feature>
<evidence type="ECO:0000313" key="4">
    <source>
        <dbReference type="Proteomes" id="UP000244005"/>
    </source>
</evidence>
<gene>
    <name evidence="3" type="ORF">MARPO_0110s0020</name>
</gene>
<dbReference type="OMA" id="NRANESC"/>
<dbReference type="OrthoDB" id="10283419at2759"/>
<feature type="region of interest" description="Disordered" evidence="1">
    <location>
        <begin position="127"/>
        <end position="146"/>
    </location>
</feature>
<dbReference type="Gramene" id="Mp8g13390.1">
    <property type="protein sequence ID" value="Mp8g13390.1.cds"/>
    <property type="gene ID" value="Mp8g13390"/>
</dbReference>
<proteinExistence type="predicted"/>
<organism evidence="3 4">
    <name type="scientific">Marchantia polymorpha</name>
    <name type="common">Common liverwort</name>
    <name type="synonym">Marchantia aquatica</name>
    <dbReference type="NCBI Taxonomy" id="3197"/>
    <lineage>
        <taxon>Eukaryota</taxon>
        <taxon>Viridiplantae</taxon>
        <taxon>Streptophyta</taxon>
        <taxon>Embryophyta</taxon>
        <taxon>Marchantiophyta</taxon>
        <taxon>Marchantiopsida</taxon>
        <taxon>Marchantiidae</taxon>
        <taxon>Marchantiales</taxon>
        <taxon>Marchantiaceae</taxon>
        <taxon>Marchantia</taxon>
    </lineage>
</organism>
<keyword evidence="4" id="KW-1185">Reference proteome</keyword>
<keyword evidence="2" id="KW-0812">Transmembrane</keyword>
<dbReference type="PANTHER" id="PTHR35124">
    <property type="entry name" value="CYTOCHROME P450 FAMILY PROTEIN"/>
    <property type="match status" value="1"/>
</dbReference>
<evidence type="ECO:0000256" key="2">
    <source>
        <dbReference type="SAM" id="Phobius"/>
    </source>
</evidence>
<dbReference type="EMBL" id="KZ772782">
    <property type="protein sequence ID" value="PTQ31527.1"/>
    <property type="molecule type" value="Genomic_DNA"/>
</dbReference>
<dbReference type="AlphaFoldDB" id="A0A2R6WCH3"/>
<dbReference type="SUPFAM" id="SSF52266">
    <property type="entry name" value="SGNH hydrolase"/>
    <property type="match status" value="1"/>
</dbReference>
<reference evidence="4" key="1">
    <citation type="journal article" date="2017" name="Cell">
        <title>Insights into land plant evolution garnered from the Marchantia polymorpha genome.</title>
        <authorList>
            <person name="Bowman J.L."/>
            <person name="Kohchi T."/>
            <person name="Yamato K.T."/>
            <person name="Jenkins J."/>
            <person name="Shu S."/>
            <person name="Ishizaki K."/>
            <person name="Yamaoka S."/>
            <person name="Nishihama R."/>
            <person name="Nakamura Y."/>
            <person name="Berger F."/>
            <person name="Adam C."/>
            <person name="Aki S.S."/>
            <person name="Althoff F."/>
            <person name="Araki T."/>
            <person name="Arteaga-Vazquez M.A."/>
            <person name="Balasubrmanian S."/>
            <person name="Barry K."/>
            <person name="Bauer D."/>
            <person name="Boehm C.R."/>
            <person name="Briginshaw L."/>
            <person name="Caballero-Perez J."/>
            <person name="Catarino B."/>
            <person name="Chen F."/>
            <person name="Chiyoda S."/>
            <person name="Chovatia M."/>
            <person name="Davies K.M."/>
            <person name="Delmans M."/>
            <person name="Demura T."/>
            <person name="Dierschke T."/>
            <person name="Dolan L."/>
            <person name="Dorantes-Acosta A.E."/>
            <person name="Eklund D.M."/>
            <person name="Florent S.N."/>
            <person name="Flores-Sandoval E."/>
            <person name="Fujiyama A."/>
            <person name="Fukuzawa H."/>
            <person name="Galik B."/>
            <person name="Grimanelli D."/>
            <person name="Grimwood J."/>
            <person name="Grossniklaus U."/>
            <person name="Hamada T."/>
            <person name="Haseloff J."/>
            <person name="Hetherington A.J."/>
            <person name="Higo A."/>
            <person name="Hirakawa Y."/>
            <person name="Hundley H.N."/>
            <person name="Ikeda Y."/>
            <person name="Inoue K."/>
            <person name="Inoue S.I."/>
            <person name="Ishida S."/>
            <person name="Jia Q."/>
            <person name="Kakita M."/>
            <person name="Kanazawa T."/>
            <person name="Kawai Y."/>
            <person name="Kawashima T."/>
            <person name="Kennedy M."/>
            <person name="Kinose K."/>
            <person name="Kinoshita T."/>
            <person name="Kohara Y."/>
            <person name="Koide E."/>
            <person name="Komatsu K."/>
            <person name="Kopischke S."/>
            <person name="Kubo M."/>
            <person name="Kyozuka J."/>
            <person name="Lagercrantz U."/>
            <person name="Lin S.S."/>
            <person name="Lindquist E."/>
            <person name="Lipzen A.M."/>
            <person name="Lu C.W."/>
            <person name="De Luna E."/>
            <person name="Martienssen R.A."/>
            <person name="Minamino N."/>
            <person name="Mizutani M."/>
            <person name="Mizutani M."/>
            <person name="Mochizuki N."/>
            <person name="Monte I."/>
            <person name="Mosher R."/>
            <person name="Nagasaki H."/>
            <person name="Nakagami H."/>
            <person name="Naramoto S."/>
            <person name="Nishitani K."/>
            <person name="Ohtani M."/>
            <person name="Okamoto T."/>
            <person name="Okumura M."/>
            <person name="Phillips J."/>
            <person name="Pollak B."/>
            <person name="Reinders A."/>
            <person name="Rovekamp M."/>
            <person name="Sano R."/>
            <person name="Sawa S."/>
            <person name="Schmid M.W."/>
            <person name="Shirakawa M."/>
            <person name="Solano R."/>
            <person name="Spunde A."/>
            <person name="Suetsugu N."/>
            <person name="Sugano S."/>
            <person name="Sugiyama A."/>
            <person name="Sun R."/>
            <person name="Suzuki Y."/>
            <person name="Takenaka M."/>
            <person name="Takezawa D."/>
            <person name="Tomogane H."/>
            <person name="Tsuzuki M."/>
            <person name="Ueda T."/>
            <person name="Umeda M."/>
            <person name="Ward J.M."/>
            <person name="Watanabe Y."/>
            <person name="Yazaki K."/>
            <person name="Yokoyama R."/>
            <person name="Yoshitake Y."/>
            <person name="Yotsui I."/>
            <person name="Zachgo S."/>
            <person name="Schmutz J."/>
        </authorList>
    </citation>
    <scope>NUCLEOTIDE SEQUENCE [LARGE SCALE GENOMIC DNA]</scope>
    <source>
        <strain evidence="4">Tak-1</strain>
    </source>
</reference>
<name>A0A2R6WCH3_MARPO</name>
<keyword evidence="2" id="KW-1133">Transmembrane helix</keyword>